<dbReference type="GeneID" id="38782286"/>
<evidence type="ECO:0000256" key="1">
    <source>
        <dbReference type="SAM" id="MobiDB-lite"/>
    </source>
</evidence>
<protein>
    <submittedName>
        <fullName evidence="2">Uncharacterized protein</fullName>
    </submittedName>
</protein>
<dbReference type="Proteomes" id="UP000287166">
    <property type="component" value="Unassembled WGS sequence"/>
</dbReference>
<keyword evidence="3" id="KW-1185">Reference proteome</keyword>
<reference evidence="2 3" key="1">
    <citation type="journal article" date="2018" name="Sci. Rep.">
        <title>Genome sequence of the cauliflower mushroom Sparassis crispa (Hanabiratake) and its association with beneficial usage.</title>
        <authorList>
            <person name="Kiyama R."/>
            <person name="Furutani Y."/>
            <person name="Kawaguchi K."/>
            <person name="Nakanishi T."/>
        </authorList>
    </citation>
    <scope>NUCLEOTIDE SEQUENCE [LARGE SCALE GENOMIC DNA]</scope>
</reference>
<evidence type="ECO:0000313" key="3">
    <source>
        <dbReference type="Proteomes" id="UP000287166"/>
    </source>
</evidence>
<feature type="compositionally biased region" description="Polar residues" evidence="1">
    <location>
        <begin position="71"/>
        <end position="82"/>
    </location>
</feature>
<comment type="caution">
    <text evidence="2">The sequence shown here is derived from an EMBL/GenBank/DDBJ whole genome shotgun (WGS) entry which is preliminary data.</text>
</comment>
<accession>A0A401GT74</accession>
<dbReference type="EMBL" id="BFAD01000007">
    <property type="protein sequence ID" value="GBE85369.1"/>
    <property type="molecule type" value="Genomic_DNA"/>
</dbReference>
<dbReference type="AlphaFoldDB" id="A0A401GT74"/>
<dbReference type="RefSeq" id="XP_027616282.1">
    <property type="nucleotide sequence ID" value="XM_027760481.1"/>
</dbReference>
<sequence>MQPREVDCKWESAARIVDELQFLTLREFKLGVNGKDFAEEEKRHILGCFDALRRRGVDFRLFFDGDLYHSDSPTVSAGQSKTPELHIEDRQLSGVPLTSNDDEHQLSI</sequence>
<feature type="region of interest" description="Disordered" evidence="1">
    <location>
        <begin position="70"/>
        <end position="108"/>
    </location>
</feature>
<evidence type="ECO:0000313" key="2">
    <source>
        <dbReference type="EMBL" id="GBE85369.1"/>
    </source>
</evidence>
<dbReference type="InParanoid" id="A0A401GT74"/>
<name>A0A401GT74_9APHY</name>
<organism evidence="2 3">
    <name type="scientific">Sparassis crispa</name>
    <dbReference type="NCBI Taxonomy" id="139825"/>
    <lineage>
        <taxon>Eukaryota</taxon>
        <taxon>Fungi</taxon>
        <taxon>Dikarya</taxon>
        <taxon>Basidiomycota</taxon>
        <taxon>Agaricomycotina</taxon>
        <taxon>Agaricomycetes</taxon>
        <taxon>Polyporales</taxon>
        <taxon>Sparassidaceae</taxon>
        <taxon>Sparassis</taxon>
    </lineage>
</organism>
<gene>
    <name evidence="2" type="ORF">SCP_0705560</name>
</gene>
<proteinExistence type="predicted"/>